<evidence type="ECO:0000313" key="1">
    <source>
        <dbReference type="EMBL" id="MFC0215982.1"/>
    </source>
</evidence>
<protein>
    <recommendedName>
        <fullName evidence="3">Zorya protein ZorC EH domain-containing protein</fullName>
    </recommendedName>
</protein>
<gene>
    <name evidence="1" type="ORF">ACFFK0_26640</name>
</gene>
<reference evidence="1 2" key="1">
    <citation type="submission" date="2024-09" db="EMBL/GenBank/DDBJ databases">
        <authorList>
            <person name="Sun Q."/>
            <person name="Mori K."/>
        </authorList>
    </citation>
    <scope>NUCLEOTIDE SEQUENCE [LARGE SCALE GENOMIC DNA]</scope>
    <source>
        <strain evidence="1 2">CCM 7759</strain>
    </source>
</reference>
<name>A0ABV6DTS8_9BACL</name>
<accession>A0ABV6DTS8</accession>
<keyword evidence="2" id="KW-1185">Reference proteome</keyword>
<dbReference type="Proteomes" id="UP001589776">
    <property type="component" value="Unassembled WGS sequence"/>
</dbReference>
<organism evidence="1 2">
    <name type="scientific">Paenibacillus chartarius</name>
    <dbReference type="NCBI Taxonomy" id="747481"/>
    <lineage>
        <taxon>Bacteria</taxon>
        <taxon>Bacillati</taxon>
        <taxon>Bacillota</taxon>
        <taxon>Bacilli</taxon>
        <taxon>Bacillales</taxon>
        <taxon>Paenibacillaceae</taxon>
        <taxon>Paenibacillus</taxon>
    </lineage>
</organism>
<comment type="caution">
    <text evidence="1">The sequence shown here is derived from an EMBL/GenBank/DDBJ whole genome shotgun (WGS) entry which is preliminary data.</text>
</comment>
<sequence>MEDGMILNWLMQTKLELGKSRWNLDEESKDLARFLAHCKKQGSLSFPSGIYLWVIVSSGQSISDAARSEIVMQVHKQLSAEDRNRLQGRLEVMFVGNPGNRLTDWLTRLEPMMHRLSVRHPFASFGQIAGKGASLFAHAFLLEGFRQWEDRYVSLYWQHDNVYECPVELHVYSHNWYQVFRQFLMDYDYRAAYEWVREQLSLTGHASIWEPVLHVVGMLGDRLNFHDGHTWEHWQQARKMLFPTELVQSTDRIVTDLRRVEGEQAGDLARIQELFRQMDLYLELDDIPSFMIRFYRSREALLQYIYRYGRDGAPRDIPERLTLNELAELVEEEYASGGISRFAAAYFYSRSKNVADTLLLRNRSLLGHGRKGFKDREIWTEYTGYAGGAIYRSKLRFERDAALMLKDLGAQWDSHYEEWNHFLLEWLKEGGARDGQEIAATRSGE</sequence>
<dbReference type="EMBL" id="JBHLWN010000107">
    <property type="protein sequence ID" value="MFC0215982.1"/>
    <property type="molecule type" value="Genomic_DNA"/>
</dbReference>
<evidence type="ECO:0008006" key="3">
    <source>
        <dbReference type="Google" id="ProtNLM"/>
    </source>
</evidence>
<evidence type="ECO:0000313" key="2">
    <source>
        <dbReference type="Proteomes" id="UP001589776"/>
    </source>
</evidence>
<proteinExistence type="predicted"/>
<dbReference type="RefSeq" id="WP_377473703.1">
    <property type="nucleotide sequence ID" value="NZ_JBHLWN010000107.1"/>
</dbReference>